<dbReference type="RefSeq" id="WP_164885095.1">
    <property type="nucleotide sequence ID" value="NZ_SACR01000004.1"/>
</dbReference>
<keyword evidence="4" id="KW-1185">Reference proteome</keyword>
<evidence type="ECO:0000313" key="3">
    <source>
        <dbReference type="EMBL" id="RVU45053.1"/>
    </source>
</evidence>
<proteinExistence type="predicted"/>
<dbReference type="EMBL" id="SACR01000004">
    <property type="protein sequence ID" value="RVU45053.1"/>
    <property type="molecule type" value="Genomic_DNA"/>
</dbReference>
<feature type="transmembrane region" description="Helical" evidence="2">
    <location>
        <begin position="29"/>
        <end position="46"/>
    </location>
</feature>
<keyword evidence="2" id="KW-0472">Membrane</keyword>
<feature type="transmembrane region" description="Helical" evidence="2">
    <location>
        <begin position="96"/>
        <end position="115"/>
    </location>
</feature>
<keyword evidence="2" id="KW-1133">Transmembrane helix</keyword>
<feature type="transmembrane region" description="Helical" evidence="2">
    <location>
        <begin position="66"/>
        <end position="84"/>
    </location>
</feature>
<comment type="caution">
    <text evidence="3">The sequence shown here is derived from an EMBL/GenBank/DDBJ whole genome shotgun (WGS) entry which is preliminary data.</text>
</comment>
<sequence length="117" mass="13060">MDLPPPAAGIDATQPASAKRDRMPWRTHYLTGLTWAFTLLNSARVLSYLPTLWALIHSGDSSQHSLWTWGMWVGANVTMAAWLYEQQGQRWNRAVAVNLVNASMCASVFVVIASLRM</sequence>
<evidence type="ECO:0000256" key="1">
    <source>
        <dbReference type="SAM" id="MobiDB-lite"/>
    </source>
</evidence>
<evidence type="ECO:0000256" key="2">
    <source>
        <dbReference type="SAM" id="Phobius"/>
    </source>
</evidence>
<protein>
    <submittedName>
        <fullName evidence="3">Uncharacterized protein</fullName>
    </submittedName>
</protein>
<gene>
    <name evidence="3" type="ORF">EOE66_12890</name>
</gene>
<name>A0A437RE86_9BURK</name>
<reference evidence="3 4" key="1">
    <citation type="submission" date="2019-01" db="EMBL/GenBank/DDBJ databases">
        <authorList>
            <person name="Chen W.-M."/>
        </authorList>
    </citation>
    <scope>NUCLEOTIDE SEQUENCE [LARGE SCALE GENOMIC DNA]</scope>
    <source>
        <strain evidence="3 4">KYPY4</strain>
    </source>
</reference>
<organism evidence="3 4">
    <name type="scientific">Rubrivivax rivuli</name>
    <dbReference type="NCBI Taxonomy" id="1862385"/>
    <lineage>
        <taxon>Bacteria</taxon>
        <taxon>Pseudomonadati</taxon>
        <taxon>Pseudomonadota</taxon>
        <taxon>Betaproteobacteria</taxon>
        <taxon>Burkholderiales</taxon>
        <taxon>Sphaerotilaceae</taxon>
        <taxon>Rubrivivax</taxon>
    </lineage>
</organism>
<evidence type="ECO:0000313" key="4">
    <source>
        <dbReference type="Proteomes" id="UP000285575"/>
    </source>
</evidence>
<dbReference type="Proteomes" id="UP000285575">
    <property type="component" value="Unassembled WGS sequence"/>
</dbReference>
<dbReference type="AlphaFoldDB" id="A0A437RE86"/>
<accession>A0A437RE86</accession>
<feature type="region of interest" description="Disordered" evidence="1">
    <location>
        <begin position="1"/>
        <end position="20"/>
    </location>
</feature>
<keyword evidence="2" id="KW-0812">Transmembrane</keyword>